<evidence type="ECO:0000259" key="3">
    <source>
        <dbReference type="SMART" id="SM00646"/>
    </source>
</evidence>
<dbReference type="SUPFAM" id="SSF53187">
    <property type="entry name" value="Zn-dependent exopeptidases"/>
    <property type="match status" value="1"/>
</dbReference>
<organism evidence="4 5">
    <name type="scientific">Kribbibacterium absianum</name>
    <dbReference type="NCBI Taxonomy" id="3044210"/>
    <lineage>
        <taxon>Bacteria</taxon>
        <taxon>Bacillati</taxon>
        <taxon>Actinomycetota</taxon>
        <taxon>Coriobacteriia</taxon>
        <taxon>Coriobacteriales</taxon>
        <taxon>Kribbibacteriaceae</taxon>
        <taxon>Kribbibacterium</taxon>
    </lineage>
</organism>
<dbReference type="GO" id="GO:0008745">
    <property type="term" value="F:N-acetylmuramoyl-L-alanine amidase activity"/>
    <property type="evidence" value="ECO:0007669"/>
    <property type="project" value="UniProtKB-EC"/>
</dbReference>
<dbReference type="Proteomes" id="UP001431693">
    <property type="component" value="Unassembled WGS sequence"/>
</dbReference>
<dbReference type="InterPro" id="IPR002508">
    <property type="entry name" value="MurNAc-LAA_cat"/>
</dbReference>
<evidence type="ECO:0000313" key="5">
    <source>
        <dbReference type="Proteomes" id="UP001431693"/>
    </source>
</evidence>
<dbReference type="Pfam" id="PF01832">
    <property type="entry name" value="Glucosaminidase"/>
    <property type="match status" value="1"/>
</dbReference>
<comment type="caution">
    <text evidence="4">The sequence shown here is derived from an EMBL/GenBank/DDBJ whole genome shotgun (WGS) entry which is preliminary data.</text>
</comment>
<dbReference type="EC" id="3.5.1.28" evidence="4"/>
<dbReference type="CDD" id="cd02696">
    <property type="entry name" value="MurNAc-LAA"/>
    <property type="match status" value="1"/>
</dbReference>
<dbReference type="Pfam" id="PF07538">
    <property type="entry name" value="ChW"/>
    <property type="match status" value="6"/>
</dbReference>
<dbReference type="PANTHER" id="PTHR30404">
    <property type="entry name" value="N-ACETYLMURAMOYL-L-ALANINE AMIDASE"/>
    <property type="match status" value="1"/>
</dbReference>
<accession>A0ABT6ZLR8</accession>
<dbReference type="Gene3D" id="1.10.530.10">
    <property type="match status" value="1"/>
</dbReference>
<dbReference type="Gene3D" id="3.40.630.40">
    <property type="entry name" value="Zn-dependent exopeptidases"/>
    <property type="match status" value="1"/>
</dbReference>
<proteinExistence type="predicted"/>
<gene>
    <name evidence="4" type="ORF">QJ043_07845</name>
</gene>
<dbReference type="InterPro" id="IPR006311">
    <property type="entry name" value="TAT_signal"/>
</dbReference>
<dbReference type="PROSITE" id="PS51318">
    <property type="entry name" value="TAT"/>
    <property type="match status" value="1"/>
</dbReference>
<dbReference type="InterPro" id="IPR002901">
    <property type="entry name" value="MGlyc_endo_b_GlcNAc-like_dom"/>
</dbReference>
<dbReference type="Pfam" id="PF01520">
    <property type="entry name" value="Amidase_3"/>
    <property type="match status" value="1"/>
</dbReference>
<protein>
    <submittedName>
        <fullName evidence="4">N-acetylmuramoyl-L-alanine amidase</fullName>
        <ecNumber evidence="4">3.5.1.28</ecNumber>
    </submittedName>
</protein>
<dbReference type="EMBL" id="JASJEX010000003">
    <property type="protein sequence ID" value="MDJ1129989.1"/>
    <property type="molecule type" value="Genomic_DNA"/>
</dbReference>
<reference evidence="4" key="1">
    <citation type="submission" date="2023-05" db="EMBL/GenBank/DDBJ databases">
        <title>[olsenella] sp. nov., isolated from a pig farm feces dump.</title>
        <authorList>
            <person name="Chang Y.-H."/>
        </authorList>
    </citation>
    <scope>NUCLEOTIDE SEQUENCE</scope>
    <source>
        <strain evidence="4">YH-ols2217</strain>
    </source>
</reference>
<feature type="domain" description="MurNAc-LAA" evidence="3">
    <location>
        <begin position="308"/>
        <end position="432"/>
    </location>
</feature>
<evidence type="ECO:0000256" key="1">
    <source>
        <dbReference type="ARBA" id="ARBA00022801"/>
    </source>
</evidence>
<evidence type="ECO:0000256" key="2">
    <source>
        <dbReference type="SAM" id="SignalP"/>
    </source>
</evidence>
<dbReference type="InterPro" id="IPR006637">
    <property type="entry name" value="ChW"/>
</dbReference>
<feature type="chain" id="PRO_5046351550" evidence="2">
    <location>
        <begin position="30"/>
        <end position="944"/>
    </location>
</feature>
<dbReference type="InterPro" id="IPR050695">
    <property type="entry name" value="N-acetylmuramoyl_amidase_3"/>
</dbReference>
<feature type="signal peptide" evidence="2">
    <location>
        <begin position="1"/>
        <end position="29"/>
    </location>
</feature>
<evidence type="ECO:0000313" key="4">
    <source>
        <dbReference type="EMBL" id="MDJ1129989.1"/>
    </source>
</evidence>
<keyword evidence="5" id="KW-1185">Reference proteome</keyword>
<dbReference type="SMART" id="SM00646">
    <property type="entry name" value="Ami_3"/>
    <property type="match status" value="1"/>
</dbReference>
<dbReference type="SMART" id="SM00728">
    <property type="entry name" value="ChW"/>
    <property type="match status" value="6"/>
</dbReference>
<keyword evidence="1 4" id="KW-0378">Hydrolase</keyword>
<name>A0ABT6ZLR8_9ACTN</name>
<dbReference type="RefSeq" id="WP_283713116.1">
    <property type="nucleotide sequence ID" value="NZ_JASJEW010000002.1"/>
</dbReference>
<keyword evidence="2" id="KW-0732">Signal</keyword>
<sequence length="944" mass="100111">MATPKHINRRAFLALSGAAAASVPTTALADEEVPLNDETVAEGTDVDETVEVTDDVTESPAADESGVGLIVAELAQVELGETQNIAVLGEDSFGTLASVVVTVGETSTGQERDLPSTLVAENAALVPFAYDDAVLGGEWRVETAQVRWEDGSETAYVPQGDGVVPTFAFLTAGVSRDEQNDSSAEDPAYVAQDADGNVVKSDTIEEAAQVAEETAASEDATMTAAVFSASAVRVERIASRTSGPVALDPGHGGTDSGATGNGLRECDLNWKIVQYCAAELQAKGYDYYITVTEAEFKDEKRAALSRKERIDRAWNAGCQAVVSFHINSGGGTGALVIVPTNSTLYKDVYQDGQAFGNSVLTKLQAVGMTGANNRLLSSSDYDGYGILLYSGQYGILGVIIEHGFIDNASDAAKFKSETALKNMGVADAQAIMGKWPTSKKQTSGTPIMGSSSTNREGMARWFAATCPSNWSCRFSSSSPYYAKDAESFIKKVYASKGVSSLKAFAYAVWDQATSEGVRPEVLLAQVIVETGWLKFGGDVQPDQCNFGGLGATGNGVRGESFSTVATGLLAQSQHLKGYATSAKLNNTCVDSRYKYINPLGKANNSVEGLAGTWAADKEYGTKLVKQISAIISGAGQYGTDTSVFRYQAHQQSHGWESVVSNGEQAGYTGQSKRLEAFKIWLPSSLSGAVSYAAHVQDVGWQPYVSNGAQAGSTGQQRAVQAIKVKLDDKLAKSYDVWYQVHCQSYGWTGWAKNGAPCGTQGLSKRAEAVRVKLVAKGSAAPGSTANAFRPGHLVSYQTHVQDFGWQSAVYDGAVAGTTGQSRRLEGLKVSLAASGAFSGSIQYQTHVQSYGWESAWKKDGELSGTAAQSKRLEAVRIKLTGEIANVYDVYYRTHRQTFGWSGWAKNGQDCGTSGLSKRLEALEVRLVPKGGAAPGSTSDRMRTA</sequence>
<dbReference type="PANTHER" id="PTHR30404:SF0">
    <property type="entry name" value="N-ACETYLMURAMOYL-L-ALANINE AMIDASE AMIC"/>
    <property type="match status" value="1"/>
</dbReference>